<dbReference type="InterPro" id="IPR008822">
    <property type="entry name" value="Endonuclease_RusA-like"/>
</dbReference>
<dbReference type="Pfam" id="PF05866">
    <property type="entry name" value="RusA"/>
    <property type="match status" value="1"/>
</dbReference>
<proteinExistence type="predicted"/>
<protein>
    <submittedName>
        <fullName evidence="1">RusA family crossover junction endodeoxyribonuclease</fullName>
    </submittedName>
</protein>
<comment type="caution">
    <text evidence="1">The sequence shown here is derived from an EMBL/GenBank/DDBJ whole genome shotgun (WGS) entry which is preliminary data.</text>
</comment>
<dbReference type="GO" id="GO:0000287">
    <property type="term" value="F:magnesium ion binding"/>
    <property type="evidence" value="ECO:0007669"/>
    <property type="project" value="InterPro"/>
</dbReference>
<dbReference type="Proteomes" id="UP000295096">
    <property type="component" value="Unassembled WGS sequence"/>
</dbReference>
<name>A0A4R5QFN4_9PROT</name>
<dbReference type="OrthoDB" id="959793at2"/>
<keyword evidence="2" id="KW-1185">Reference proteome</keyword>
<accession>A0A4R5QFN4</accession>
<dbReference type="InterPro" id="IPR036614">
    <property type="entry name" value="RusA-like_sf"/>
</dbReference>
<sequence length="132" mass="15079">MIQDTPRSLQTKNNKAREAWEKKVGELAGAHANELQEAYQIDSRPLAATIFYFPVAPMDGDVDNIIKPILDGMDKVIYPTDRLIERVVVQKFEPGVPWIFKSLTPILEAALEMERPSVYIRLDDDLAWREVP</sequence>
<dbReference type="EMBL" id="SMSJ01000024">
    <property type="protein sequence ID" value="TDH61267.1"/>
    <property type="molecule type" value="Genomic_DNA"/>
</dbReference>
<dbReference type="GO" id="GO:0006310">
    <property type="term" value="P:DNA recombination"/>
    <property type="evidence" value="ECO:0007669"/>
    <property type="project" value="InterPro"/>
</dbReference>
<dbReference type="AlphaFoldDB" id="A0A4R5QFN4"/>
<evidence type="ECO:0000313" key="1">
    <source>
        <dbReference type="EMBL" id="TDH61267.1"/>
    </source>
</evidence>
<evidence type="ECO:0000313" key="2">
    <source>
        <dbReference type="Proteomes" id="UP000295096"/>
    </source>
</evidence>
<dbReference type="GO" id="GO:0006281">
    <property type="term" value="P:DNA repair"/>
    <property type="evidence" value="ECO:0007669"/>
    <property type="project" value="InterPro"/>
</dbReference>
<reference evidence="1 2" key="1">
    <citation type="journal article" date="2016" name="J. Microbiol.">
        <title>Dankookia rubra gen. nov., sp. nov., an alphaproteobacterium isolated from sediment of a shallow stream.</title>
        <authorList>
            <person name="Kim W.H."/>
            <person name="Kim D.H."/>
            <person name="Kang K."/>
            <person name="Ahn T.Y."/>
        </authorList>
    </citation>
    <scope>NUCLEOTIDE SEQUENCE [LARGE SCALE GENOMIC DNA]</scope>
    <source>
        <strain evidence="1 2">JCM30602</strain>
    </source>
</reference>
<dbReference type="SUPFAM" id="SSF103084">
    <property type="entry name" value="Holliday junction resolvase RusA"/>
    <property type="match status" value="1"/>
</dbReference>
<dbReference type="Gene3D" id="3.30.1330.70">
    <property type="entry name" value="Holliday junction resolvase RusA"/>
    <property type="match status" value="1"/>
</dbReference>
<gene>
    <name evidence="1" type="ORF">E2C06_17720</name>
</gene>
<organism evidence="1 2">
    <name type="scientific">Dankookia rubra</name>
    <dbReference type="NCBI Taxonomy" id="1442381"/>
    <lineage>
        <taxon>Bacteria</taxon>
        <taxon>Pseudomonadati</taxon>
        <taxon>Pseudomonadota</taxon>
        <taxon>Alphaproteobacteria</taxon>
        <taxon>Acetobacterales</taxon>
        <taxon>Roseomonadaceae</taxon>
        <taxon>Dankookia</taxon>
    </lineage>
</organism>